<dbReference type="EMBL" id="UOEJ01000167">
    <property type="protein sequence ID" value="VAW03030.1"/>
    <property type="molecule type" value="Genomic_DNA"/>
</dbReference>
<protein>
    <submittedName>
        <fullName evidence="2">Serine/threonine protein phosphatase</fullName>
    </submittedName>
</protein>
<name>A0A3B0SFB8_9ZZZZ</name>
<dbReference type="InterPro" id="IPR004843">
    <property type="entry name" value="Calcineurin-like_PHP"/>
</dbReference>
<sequence length="235" mass="26778">MSKKVYYAIGDIHGEADRLISLHDHIHKWHEANHQHLARAIIHLGDYVDRGPKSYEVVQYLMTMQTSGQCEVINLMGNHEYLMLDACIRHDGDQRAFMIWYDNGGAQTLASYKAHGFDMPAHDHVMWMKRLPSFHWDRQAGLIFVHAGIDPNRFPFENEDVRLWTRRAAFFDPNCWQSPDLTGMRVVHGHTPTKSGQADVSDCGRRINIDTGACYGGPLTAAIFVPGQETDFLCV</sequence>
<gene>
    <name evidence="2" type="ORF">MNBD_ALPHA01-2165</name>
</gene>
<dbReference type="GO" id="GO:0005737">
    <property type="term" value="C:cytoplasm"/>
    <property type="evidence" value="ECO:0007669"/>
    <property type="project" value="TreeGrafter"/>
</dbReference>
<dbReference type="PANTHER" id="PTHR42850">
    <property type="entry name" value="METALLOPHOSPHOESTERASE"/>
    <property type="match status" value="1"/>
</dbReference>
<dbReference type="GO" id="GO:0016791">
    <property type="term" value="F:phosphatase activity"/>
    <property type="evidence" value="ECO:0007669"/>
    <property type="project" value="TreeGrafter"/>
</dbReference>
<dbReference type="GO" id="GO:0008803">
    <property type="term" value="F:bis(5'-nucleosyl)-tetraphosphatase (symmetrical) activity"/>
    <property type="evidence" value="ECO:0007669"/>
    <property type="project" value="TreeGrafter"/>
</dbReference>
<dbReference type="GO" id="GO:0110154">
    <property type="term" value="P:RNA decapping"/>
    <property type="evidence" value="ECO:0007669"/>
    <property type="project" value="TreeGrafter"/>
</dbReference>
<reference evidence="2" key="1">
    <citation type="submission" date="2018-06" db="EMBL/GenBank/DDBJ databases">
        <authorList>
            <person name="Zhirakovskaya E."/>
        </authorList>
    </citation>
    <scope>NUCLEOTIDE SEQUENCE</scope>
</reference>
<dbReference type="InterPro" id="IPR029052">
    <property type="entry name" value="Metallo-depent_PP-like"/>
</dbReference>
<dbReference type="Gene3D" id="3.60.21.10">
    <property type="match status" value="1"/>
</dbReference>
<dbReference type="InterPro" id="IPR050126">
    <property type="entry name" value="Ap4A_hydrolase"/>
</dbReference>
<feature type="domain" description="Calcineurin-like phosphoesterase" evidence="1">
    <location>
        <begin position="8"/>
        <end position="196"/>
    </location>
</feature>
<proteinExistence type="predicted"/>
<organism evidence="2">
    <name type="scientific">hydrothermal vent metagenome</name>
    <dbReference type="NCBI Taxonomy" id="652676"/>
    <lineage>
        <taxon>unclassified sequences</taxon>
        <taxon>metagenomes</taxon>
        <taxon>ecological metagenomes</taxon>
    </lineage>
</organism>
<dbReference type="SUPFAM" id="SSF56300">
    <property type="entry name" value="Metallo-dependent phosphatases"/>
    <property type="match status" value="1"/>
</dbReference>
<accession>A0A3B0SFB8</accession>
<evidence type="ECO:0000313" key="2">
    <source>
        <dbReference type="EMBL" id="VAW03030.1"/>
    </source>
</evidence>
<dbReference type="PANTHER" id="PTHR42850:SF4">
    <property type="entry name" value="ZINC-DEPENDENT ENDOPOLYPHOSPHATASE"/>
    <property type="match status" value="1"/>
</dbReference>
<dbReference type="Pfam" id="PF00149">
    <property type="entry name" value="Metallophos"/>
    <property type="match status" value="1"/>
</dbReference>
<dbReference type="AlphaFoldDB" id="A0A3B0SFB8"/>
<dbReference type="CDD" id="cd00144">
    <property type="entry name" value="MPP_PPP_family"/>
    <property type="match status" value="1"/>
</dbReference>
<evidence type="ECO:0000259" key="1">
    <source>
        <dbReference type="Pfam" id="PF00149"/>
    </source>
</evidence>